<sequence>MWSPSTGFFRLAGQKVDAATGAVVTTLRHDHKNLNEPNLEIEHSLAPGFRGHTVTSETVFTNASLDPVRLELLTSFSLGGITPFAADDAPGRLRVHRFRSVWSAEGRMVTDSIENLHLERSWAGNMNFAERFGQVGSMPVRGWFPTALVEDTDAGVVWGARLAVPTSWQLEVGRRFDDVVLAGGLADFEFGHWAKTVAPGESFATPPAYLTCVAGSPDDACDRLTSVDVPAADAQPAAEQDLPVGYNDYCTSWGEPSHDQLLAVAEKMAPLGVRYLTIDAGWYMPTTTPAGEGGSSGAHWATSLGDWQAHASRFPDGLAGIAAAIRARGLVPGIWMEPEHVARDSAAFHETDHMLTRHGQPLTLGIRRAWNLHDPFAKAFLHERVVRMLRDAGFGYLKLDYSETLGVGVDDGAGDGLGEGLRRHGEGTHALLDSIRAALPELVIELVSAGGHRMESSLLQRSALASYSDAHETVEIPIVAAAVQRLVLPRQSLIWAVLHRDDSPQRMAYSLAAAFLGRMCLSGDVLALDADQLALVKAAIGLYKRAVPVIKHGKSRIGGDMGASWRHPTGWQGVVRTWADAVLVVIHAFDEAPAEFFVPLPAGEWHVVATLTPLAVTKTNIDGLWVVGVLPWDSQVVLLERVDALRLG</sequence>
<dbReference type="AlphaFoldDB" id="A0AA40AKV0"/>
<keyword evidence="3" id="KW-0378">Hydrolase</keyword>
<gene>
    <name evidence="3" type="ORF">B0T26DRAFT_302588</name>
</gene>
<dbReference type="RefSeq" id="XP_060296509.1">
    <property type="nucleotide sequence ID" value="XM_060434265.1"/>
</dbReference>
<name>A0AA40AKV0_9PEZI</name>
<comment type="catalytic activity">
    <reaction evidence="1">
        <text>Hydrolysis of terminal, non-reducing alpha-D-galactose residues in alpha-D-galactosides, including galactose oligosaccharides, galactomannans and galactolipids.</text>
        <dbReference type="EC" id="3.2.1.22"/>
    </reaction>
</comment>
<dbReference type="EC" id="3.2.1.22" evidence="2"/>
<dbReference type="InterPro" id="IPR013785">
    <property type="entry name" value="Aldolase_TIM"/>
</dbReference>
<evidence type="ECO:0000313" key="3">
    <source>
        <dbReference type="EMBL" id="KAK0717716.1"/>
    </source>
</evidence>
<dbReference type="Proteomes" id="UP001172101">
    <property type="component" value="Unassembled WGS sequence"/>
</dbReference>
<dbReference type="SUPFAM" id="SSF51445">
    <property type="entry name" value="(Trans)glycosidases"/>
    <property type="match status" value="1"/>
</dbReference>
<dbReference type="GO" id="GO:0004557">
    <property type="term" value="F:alpha-galactosidase activity"/>
    <property type="evidence" value="ECO:0007669"/>
    <property type="project" value="UniProtKB-EC"/>
</dbReference>
<evidence type="ECO:0000256" key="1">
    <source>
        <dbReference type="ARBA" id="ARBA00001255"/>
    </source>
</evidence>
<dbReference type="Gene3D" id="2.70.98.60">
    <property type="entry name" value="alpha-galactosidase from lactobacil brevis"/>
    <property type="match status" value="1"/>
</dbReference>
<reference evidence="3" key="1">
    <citation type="submission" date="2023-06" db="EMBL/GenBank/DDBJ databases">
        <title>Genome-scale phylogeny and comparative genomics of the fungal order Sordariales.</title>
        <authorList>
            <consortium name="Lawrence Berkeley National Laboratory"/>
            <person name="Hensen N."/>
            <person name="Bonometti L."/>
            <person name="Westerberg I."/>
            <person name="Brannstrom I.O."/>
            <person name="Guillou S."/>
            <person name="Cros-Aarteil S."/>
            <person name="Calhoun S."/>
            <person name="Haridas S."/>
            <person name="Kuo A."/>
            <person name="Mondo S."/>
            <person name="Pangilinan J."/>
            <person name="Riley R."/>
            <person name="LaButti K."/>
            <person name="Andreopoulos B."/>
            <person name="Lipzen A."/>
            <person name="Chen C."/>
            <person name="Yanf M."/>
            <person name="Daum C."/>
            <person name="Ng V."/>
            <person name="Clum A."/>
            <person name="Steindorff A."/>
            <person name="Ohm R."/>
            <person name="Martin F."/>
            <person name="Silar P."/>
            <person name="Natvig D."/>
            <person name="Lalanne C."/>
            <person name="Gautier V."/>
            <person name="Ament-velasquez S.L."/>
            <person name="Kruys A."/>
            <person name="Hutchinson M.I."/>
            <person name="Powell A.J."/>
            <person name="Barry K."/>
            <person name="Miller A.N."/>
            <person name="Grigoriev I.V."/>
            <person name="Debuchy R."/>
            <person name="Gladieux P."/>
            <person name="Thoren M.H."/>
            <person name="Johannesson H."/>
        </authorList>
    </citation>
    <scope>NUCLEOTIDE SEQUENCE</scope>
    <source>
        <strain evidence="3">SMH2392-1A</strain>
    </source>
</reference>
<dbReference type="Pfam" id="PF02065">
    <property type="entry name" value="Melibiase"/>
    <property type="match status" value="1"/>
</dbReference>
<comment type="caution">
    <text evidence="3">The sequence shown here is derived from an EMBL/GenBank/DDBJ whole genome shotgun (WGS) entry which is preliminary data.</text>
</comment>
<dbReference type="CDD" id="cd14791">
    <property type="entry name" value="GH36"/>
    <property type="match status" value="1"/>
</dbReference>
<accession>A0AA40AKV0</accession>
<evidence type="ECO:0000256" key="2">
    <source>
        <dbReference type="ARBA" id="ARBA00012755"/>
    </source>
</evidence>
<dbReference type="InterPro" id="IPR038417">
    <property type="entry name" value="Alpga-gal_N_sf"/>
</dbReference>
<evidence type="ECO:0000313" key="4">
    <source>
        <dbReference type="Proteomes" id="UP001172101"/>
    </source>
</evidence>
<dbReference type="GeneID" id="85317535"/>
<keyword evidence="4" id="KW-1185">Reference proteome</keyword>
<protein>
    <recommendedName>
        <fullName evidence="2">alpha-galactosidase</fullName>
        <ecNumber evidence="2">3.2.1.22</ecNumber>
    </recommendedName>
</protein>
<dbReference type="GO" id="GO:0016052">
    <property type="term" value="P:carbohydrate catabolic process"/>
    <property type="evidence" value="ECO:0007669"/>
    <property type="project" value="InterPro"/>
</dbReference>
<dbReference type="InterPro" id="IPR017853">
    <property type="entry name" value="GH"/>
</dbReference>
<dbReference type="InterPro" id="IPR002252">
    <property type="entry name" value="Glyco_hydro_36"/>
</dbReference>
<organism evidence="3 4">
    <name type="scientific">Lasiosphaeria miniovina</name>
    <dbReference type="NCBI Taxonomy" id="1954250"/>
    <lineage>
        <taxon>Eukaryota</taxon>
        <taxon>Fungi</taxon>
        <taxon>Dikarya</taxon>
        <taxon>Ascomycota</taxon>
        <taxon>Pezizomycotina</taxon>
        <taxon>Sordariomycetes</taxon>
        <taxon>Sordariomycetidae</taxon>
        <taxon>Sordariales</taxon>
        <taxon>Lasiosphaeriaceae</taxon>
        <taxon>Lasiosphaeria</taxon>
    </lineage>
</organism>
<dbReference type="Gene3D" id="3.20.20.70">
    <property type="entry name" value="Aldolase class I"/>
    <property type="match status" value="1"/>
</dbReference>
<proteinExistence type="predicted"/>
<dbReference type="EMBL" id="JAUIRO010000004">
    <property type="protein sequence ID" value="KAK0717716.1"/>
    <property type="molecule type" value="Genomic_DNA"/>
</dbReference>